<dbReference type="OrthoDB" id="8751277at2"/>
<dbReference type="Pfam" id="PF05229">
    <property type="entry name" value="SCPU"/>
    <property type="match status" value="1"/>
</dbReference>
<evidence type="ECO:0000256" key="1">
    <source>
        <dbReference type="SAM" id="SignalP"/>
    </source>
</evidence>
<reference evidence="3 4" key="1">
    <citation type="submission" date="2016-12" db="EMBL/GenBank/DDBJ databases">
        <title>Izhakiella australiana sp. nov. of genus Izhakiella isolated from Australian desert.</title>
        <authorList>
            <person name="Ji M."/>
        </authorList>
    </citation>
    <scope>NUCLEOTIDE SEQUENCE [LARGE SCALE GENOMIC DNA]</scope>
    <source>
        <strain evidence="3 4">D4N98</strain>
    </source>
</reference>
<evidence type="ECO:0000313" key="3">
    <source>
        <dbReference type="EMBL" id="OON41132.1"/>
    </source>
</evidence>
<gene>
    <name evidence="3" type="ORF">BTJ39_03950</name>
</gene>
<proteinExistence type="predicted"/>
<feature type="signal peptide" evidence="1">
    <location>
        <begin position="1"/>
        <end position="25"/>
    </location>
</feature>
<dbReference type="SMART" id="SM00972">
    <property type="entry name" value="SCPU"/>
    <property type="match status" value="1"/>
</dbReference>
<organism evidence="3 4">
    <name type="scientific">Izhakiella australiensis</name>
    <dbReference type="NCBI Taxonomy" id="1926881"/>
    <lineage>
        <taxon>Bacteria</taxon>
        <taxon>Pseudomonadati</taxon>
        <taxon>Pseudomonadota</taxon>
        <taxon>Gammaproteobacteria</taxon>
        <taxon>Enterobacterales</taxon>
        <taxon>Erwiniaceae</taxon>
        <taxon>Izhakiella</taxon>
    </lineage>
</organism>
<evidence type="ECO:0000313" key="4">
    <source>
        <dbReference type="Proteomes" id="UP000190667"/>
    </source>
</evidence>
<sequence>MPKLIVNFYRFCALCPLFVVSFASAYTVSWDHVCDFAWQNETIDMNGGGAISPLDLTTTSQDYQQPLSIWCKSIANDTTTLGQHIIFTLQSQSNTTSGNELALAPMQAQLSPNNLPIKFCLGKKGATQICVTQINQQVEYAWGGKGASFVPFMFQQVTGHEPDDPCHGGSGPAGDVSVWNPLFRGPYNNIAHVHFVTNPVMIKGAPPAPGKYSDVITALISGNVGTGMKGLWPTAVDFSTQNNPTITLTANLKPDCRIDSAPDVAMSGNFSSQLSQTQQITLRCTNTTPYSLSFQGANDSAGWHQMKAQTGDSMLRYRIYSDAAHRQIWNNNQHFVGSGLAQSIPVYYATDPAQPNLAAGTYQDTETVTVSW</sequence>
<accession>A0A1S8YQN6</accession>
<name>A0A1S8YQN6_9GAMM</name>
<dbReference type="PANTHER" id="PTHR37089">
    <property type="entry name" value="PROTEIN U-RELATED"/>
    <property type="match status" value="1"/>
</dbReference>
<keyword evidence="1" id="KW-0732">Signal</keyword>
<feature type="chain" id="PRO_5012661817" description="Spore coat protein U/FanG domain-containing protein" evidence="1">
    <location>
        <begin position="26"/>
        <end position="372"/>
    </location>
</feature>
<feature type="domain" description="Spore coat protein U/FanG" evidence="2">
    <location>
        <begin position="245"/>
        <end position="369"/>
    </location>
</feature>
<dbReference type="Proteomes" id="UP000190667">
    <property type="component" value="Unassembled WGS sequence"/>
</dbReference>
<comment type="caution">
    <text evidence="3">The sequence shown here is derived from an EMBL/GenBank/DDBJ whole genome shotgun (WGS) entry which is preliminary data.</text>
</comment>
<dbReference type="AlphaFoldDB" id="A0A1S8YQN6"/>
<dbReference type="InterPro" id="IPR053167">
    <property type="entry name" value="Spore_coat_component"/>
</dbReference>
<dbReference type="PANTHER" id="PTHR37089:SF1">
    <property type="entry name" value="MEMBRANE PROTEIN"/>
    <property type="match status" value="1"/>
</dbReference>
<evidence type="ECO:0000259" key="2">
    <source>
        <dbReference type="Pfam" id="PF05229"/>
    </source>
</evidence>
<dbReference type="STRING" id="1926881.BTJ39_03950"/>
<protein>
    <recommendedName>
        <fullName evidence="2">Spore coat protein U/FanG domain-containing protein</fullName>
    </recommendedName>
</protein>
<keyword evidence="4" id="KW-1185">Reference proteome</keyword>
<dbReference type="RefSeq" id="WP_078001378.1">
    <property type="nucleotide sequence ID" value="NZ_MRUL01000002.1"/>
</dbReference>
<dbReference type="EMBL" id="MRUL01000002">
    <property type="protein sequence ID" value="OON41132.1"/>
    <property type="molecule type" value="Genomic_DNA"/>
</dbReference>
<dbReference type="InterPro" id="IPR007893">
    <property type="entry name" value="Spore_coat_U/FanG"/>
</dbReference>